<dbReference type="EMBL" id="CP117812">
    <property type="protein sequence ID" value="WDE98326.1"/>
    <property type="molecule type" value="Genomic_DNA"/>
</dbReference>
<reference evidence="2 3" key="1">
    <citation type="submission" date="2023-02" db="EMBL/GenBank/DDBJ databases">
        <title>Genome sequence of Lentisphaera profundi SAORIC-696.</title>
        <authorList>
            <person name="Kim e."/>
            <person name="Cho J.-C."/>
            <person name="Choi A."/>
            <person name="Kang I."/>
        </authorList>
    </citation>
    <scope>NUCLEOTIDE SEQUENCE [LARGE SCALE GENOMIC DNA]</scope>
    <source>
        <strain evidence="2 3">SAORIC-696</strain>
    </source>
</reference>
<evidence type="ECO:0000259" key="1">
    <source>
        <dbReference type="Pfam" id="PF08241"/>
    </source>
</evidence>
<evidence type="ECO:0000313" key="2">
    <source>
        <dbReference type="EMBL" id="WDE98326.1"/>
    </source>
</evidence>
<gene>
    <name evidence="2" type="ORF">PQO03_21170</name>
</gene>
<dbReference type="Gene3D" id="3.40.50.150">
    <property type="entry name" value="Vaccinia Virus protein VP39"/>
    <property type="match status" value="1"/>
</dbReference>
<accession>A0ABY7VWP1</accession>
<organism evidence="2 3">
    <name type="scientific">Lentisphaera profundi</name>
    <dbReference type="NCBI Taxonomy" id="1658616"/>
    <lineage>
        <taxon>Bacteria</taxon>
        <taxon>Pseudomonadati</taxon>
        <taxon>Lentisphaerota</taxon>
        <taxon>Lentisphaeria</taxon>
        <taxon>Lentisphaerales</taxon>
        <taxon>Lentisphaeraceae</taxon>
        <taxon>Lentisphaera</taxon>
    </lineage>
</organism>
<dbReference type="InterPro" id="IPR029063">
    <property type="entry name" value="SAM-dependent_MTases_sf"/>
</dbReference>
<dbReference type="GO" id="GO:0032259">
    <property type="term" value="P:methylation"/>
    <property type="evidence" value="ECO:0007669"/>
    <property type="project" value="UniProtKB-KW"/>
</dbReference>
<sequence length="267" mass="30537">MEKNDLGGSRQYWEETSKEYQSITRISINDFHYGPLLPGDSEVKALPKNLSGLKCLELGAGAGQNSLYLASQGADCLVTDISQEQLNHGEAIAKENQLELEFKQLDLDGIDPNELGKWDFIHSTWALPFAKDQKQVIEKCAEMLSAGGRLHITTGHPIFAGEWIQLDDFEEGMFVSNYFEPPREVRFTEDEENFIRTRQFPISTYINWIIESGLRLERVLELRPIQLEGHSEEELLKLMPYDSGVWRDMYSQIQKVPFVVTYIATKS</sequence>
<keyword evidence="2" id="KW-0808">Transferase</keyword>
<dbReference type="PANTHER" id="PTHR43861:SF1">
    <property type="entry name" value="TRANS-ACONITATE 2-METHYLTRANSFERASE"/>
    <property type="match status" value="1"/>
</dbReference>
<dbReference type="RefSeq" id="WP_274153200.1">
    <property type="nucleotide sequence ID" value="NZ_CP117812.1"/>
</dbReference>
<keyword evidence="2" id="KW-0489">Methyltransferase</keyword>
<protein>
    <submittedName>
        <fullName evidence="2">Class I SAM-dependent methyltransferase</fullName>
    </submittedName>
</protein>
<dbReference type="PANTHER" id="PTHR43861">
    <property type="entry name" value="TRANS-ACONITATE 2-METHYLTRANSFERASE-RELATED"/>
    <property type="match status" value="1"/>
</dbReference>
<dbReference type="CDD" id="cd02440">
    <property type="entry name" value="AdoMet_MTases"/>
    <property type="match status" value="1"/>
</dbReference>
<dbReference type="Proteomes" id="UP001214250">
    <property type="component" value="Chromosome 2"/>
</dbReference>
<feature type="domain" description="Methyltransferase type 11" evidence="1">
    <location>
        <begin position="56"/>
        <end position="151"/>
    </location>
</feature>
<name>A0ABY7VWP1_9BACT</name>
<evidence type="ECO:0000313" key="3">
    <source>
        <dbReference type="Proteomes" id="UP001214250"/>
    </source>
</evidence>
<keyword evidence="3" id="KW-1185">Reference proteome</keyword>
<dbReference type="Pfam" id="PF08241">
    <property type="entry name" value="Methyltransf_11"/>
    <property type="match status" value="1"/>
</dbReference>
<dbReference type="InterPro" id="IPR013216">
    <property type="entry name" value="Methyltransf_11"/>
</dbReference>
<dbReference type="SUPFAM" id="SSF53335">
    <property type="entry name" value="S-adenosyl-L-methionine-dependent methyltransferases"/>
    <property type="match status" value="1"/>
</dbReference>
<proteinExistence type="predicted"/>
<dbReference type="GO" id="GO:0008168">
    <property type="term" value="F:methyltransferase activity"/>
    <property type="evidence" value="ECO:0007669"/>
    <property type="project" value="UniProtKB-KW"/>
</dbReference>